<dbReference type="AlphaFoldDB" id="A0A1I4RMK7"/>
<evidence type="ECO:0000313" key="5">
    <source>
        <dbReference type="Proteomes" id="UP000199561"/>
    </source>
</evidence>
<dbReference type="NCBIfam" id="TIGR02607">
    <property type="entry name" value="antidote_HigA"/>
    <property type="match status" value="1"/>
</dbReference>
<dbReference type="GO" id="GO:0003677">
    <property type="term" value="F:DNA binding"/>
    <property type="evidence" value="ECO:0007669"/>
    <property type="project" value="UniProtKB-KW"/>
</dbReference>
<evidence type="ECO:0000313" key="3">
    <source>
        <dbReference type="EMBL" id="CAE6511494.1"/>
    </source>
</evidence>
<reference evidence="3" key="2">
    <citation type="submission" date="2021-02" db="EMBL/GenBank/DDBJ databases">
        <authorList>
            <person name="Han P."/>
        </authorList>
    </citation>
    <scope>NUCLEOTIDE SEQUENCE</scope>
    <source>
        <strain evidence="3">Nitrosomonas nitrosa 18-3D</strain>
    </source>
</reference>
<dbReference type="PANTHER" id="PTHR36924">
    <property type="entry name" value="ANTITOXIN HIGA-1"/>
    <property type="match status" value="1"/>
</dbReference>
<dbReference type="PANTHER" id="PTHR36924:SF1">
    <property type="entry name" value="ANTITOXIN HIGA-1"/>
    <property type="match status" value="1"/>
</dbReference>
<dbReference type="Proteomes" id="UP000601736">
    <property type="component" value="Unassembled WGS sequence"/>
</dbReference>
<feature type="domain" description="HTH cro/C1-type" evidence="2">
    <location>
        <begin position="20"/>
        <end position="67"/>
    </location>
</feature>
<keyword evidence="5" id="KW-1185">Reference proteome</keyword>
<dbReference type="InterPro" id="IPR013430">
    <property type="entry name" value="Toxin_antidote_HigA"/>
</dbReference>
<dbReference type="InterPro" id="IPR001387">
    <property type="entry name" value="Cro/C1-type_HTH"/>
</dbReference>
<dbReference type="STRING" id="52442.SAMN05421880_1208"/>
<keyword evidence="1" id="KW-0238">DNA-binding</keyword>
<evidence type="ECO:0000256" key="1">
    <source>
        <dbReference type="ARBA" id="ARBA00023125"/>
    </source>
</evidence>
<gene>
    <name evidence="3" type="ORF">NMYAN_340005</name>
    <name evidence="4" type="ORF">SAMN05421880_1208</name>
</gene>
<accession>A0A1I4RMK7</accession>
<dbReference type="SMART" id="SM00530">
    <property type="entry name" value="HTH_XRE"/>
    <property type="match status" value="1"/>
</dbReference>
<dbReference type="EMBL" id="FOUF01000020">
    <property type="protein sequence ID" value="SFM53464.1"/>
    <property type="molecule type" value="Genomic_DNA"/>
</dbReference>
<evidence type="ECO:0000313" key="4">
    <source>
        <dbReference type="EMBL" id="SFM53464.1"/>
    </source>
</evidence>
<dbReference type="InterPro" id="IPR010982">
    <property type="entry name" value="Lambda_DNA-bd_dom_sf"/>
</dbReference>
<dbReference type="SUPFAM" id="SSF47413">
    <property type="entry name" value="lambda repressor-like DNA-binding domains"/>
    <property type="match status" value="1"/>
</dbReference>
<name>A0A1I4RMK7_9PROT</name>
<dbReference type="Gene3D" id="1.10.260.40">
    <property type="entry name" value="lambda repressor-like DNA-binding domains"/>
    <property type="match status" value="1"/>
</dbReference>
<dbReference type="PROSITE" id="PS50943">
    <property type="entry name" value="HTH_CROC1"/>
    <property type="match status" value="1"/>
</dbReference>
<dbReference type="Proteomes" id="UP000199561">
    <property type="component" value="Unassembled WGS sequence"/>
</dbReference>
<dbReference type="EMBL" id="CAJNAP010000028">
    <property type="protein sequence ID" value="CAE6511494.1"/>
    <property type="molecule type" value="Genomic_DNA"/>
</dbReference>
<dbReference type="OrthoDB" id="5297543at2"/>
<sequence length="100" mass="11379">MVREAIHPGEFLADELTEIGMTRTELARQIDVPPNRISQIIRGKRDLTADTALRLGQFFGTGPELWLNLQKAYELDKAKTALGNKIRKIHPWQSQKEALI</sequence>
<proteinExistence type="predicted"/>
<protein>
    <submittedName>
        <fullName evidence="4">Addiction module antidote protein, HigA family</fullName>
    </submittedName>
</protein>
<dbReference type="RefSeq" id="WP_090669948.1">
    <property type="nucleotide sequence ID" value="NZ_CAJNAP010000028.1"/>
</dbReference>
<organism evidence="4 5">
    <name type="scientific">Nitrosomonas nitrosa</name>
    <dbReference type="NCBI Taxonomy" id="52442"/>
    <lineage>
        <taxon>Bacteria</taxon>
        <taxon>Pseudomonadati</taxon>
        <taxon>Pseudomonadota</taxon>
        <taxon>Betaproteobacteria</taxon>
        <taxon>Nitrosomonadales</taxon>
        <taxon>Nitrosomonadaceae</taxon>
        <taxon>Nitrosomonas</taxon>
    </lineage>
</organism>
<dbReference type="CDD" id="cd00093">
    <property type="entry name" value="HTH_XRE"/>
    <property type="match status" value="1"/>
</dbReference>
<reference evidence="4 5" key="1">
    <citation type="submission" date="2016-10" db="EMBL/GenBank/DDBJ databases">
        <authorList>
            <person name="de Groot N.N."/>
        </authorList>
    </citation>
    <scope>NUCLEOTIDE SEQUENCE [LARGE SCALE GENOMIC DNA]</scope>
    <source>
        <strain evidence="4 5">Nm146</strain>
    </source>
</reference>
<evidence type="ECO:0000259" key="2">
    <source>
        <dbReference type="PROSITE" id="PS50943"/>
    </source>
</evidence>
<dbReference type="Pfam" id="PF01381">
    <property type="entry name" value="HTH_3"/>
    <property type="match status" value="1"/>
</dbReference>